<sequence>MQFFTITRRNSARFSFAKIAESPYFDLLFLMFSGAFQNQTFNPKSVILSIIKKGIAKKSGDYCMVIVPFRYNNSIMKKDLDQIVFQSLPTDSYSDRMTMSNVDLKDTFTE</sequence>
<accession>A0ABD6E4W5</accession>
<gene>
    <name evidence="1" type="ORF">AB6A40_001205</name>
</gene>
<dbReference type="Proteomes" id="UP001608902">
    <property type="component" value="Unassembled WGS sequence"/>
</dbReference>
<evidence type="ECO:0000313" key="2">
    <source>
        <dbReference type="Proteomes" id="UP001608902"/>
    </source>
</evidence>
<evidence type="ECO:0000313" key="1">
    <source>
        <dbReference type="EMBL" id="MFH4974496.1"/>
    </source>
</evidence>
<name>A0ABD6E4W5_9BILA</name>
<protein>
    <submittedName>
        <fullName evidence="1">Uncharacterized protein</fullName>
    </submittedName>
</protein>
<reference evidence="1 2" key="1">
    <citation type="submission" date="2024-08" db="EMBL/GenBank/DDBJ databases">
        <title>Gnathostoma spinigerum genome.</title>
        <authorList>
            <person name="Gonzalez-Bertolin B."/>
            <person name="Monzon S."/>
            <person name="Zaballos A."/>
            <person name="Jimenez P."/>
            <person name="Dekumyoy P."/>
            <person name="Varona S."/>
            <person name="Cuesta I."/>
            <person name="Sumanam S."/>
            <person name="Adisakwattana P."/>
            <person name="Gasser R.B."/>
            <person name="Hernandez-Gonzalez A."/>
            <person name="Young N.D."/>
            <person name="Perteguer M.J."/>
        </authorList>
    </citation>
    <scope>NUCLEOTIDE SEQUENCE [LARGE SCALE GENOMIC DNA]</scope>
    <source>
        <strain evidence="1">AL3</strain>
        <tissue evidence="1">Liver</tissue>
    </source>
</reference>
<dbReference type="AlphaFoldDB" id="A0ABD6E4W5"/>
<dbReference type="EMBL" id="JBGFUD010000422">
    <property type="protein sequence ID" value="MFH4974496.1"/>
    <property type="molecule type" value="Genomic_DNA"/>
</dbReference>
<keyword evidence="2" id="KW-1185">Reference proteome</keyword>
<organism evidence="1 2">
    <name type="scientific">Gnathostoma spinigerum</name>
    <dbReference type="NCBI Taxonomy" id="75299"/>
    <lineage>
        <taxon>Eukaryota</taxon>
        <taxon>Metazoa</taxon>
        <taxon>Ecdysozoa</taxon>
        <taxon>Nematoda</taxon>
        <taxon>Chromadorea</taxon>
        <taxon>Rhabditida</taxon>
        <taxon>Spirurina</taxon>
        <taxon>Gnathostomatomorpha</taxon>
        <taxon>Gnathostomatoidea</taxon>
        <taxon>Gnathostomatidae</taxon>
        <taxon>Gnathostoma</taxon>
    </lineage>
</organism>
<comment type="caution">
    <text evidence="1">The sequence shown here is derived from an EMBL/GenBank/DDBJ whole genome shotgun (WGS) entry which is preliminary data.</text>
</comment>
<proteinExistence type="predicted"/>